<organism evidence="1 2">
    <name type="scientific">Secundilactobacillus angelensis</name>
    <dbReference type="NCBI Taxonomy" id="2722706"/>
    <lineage>
        <taxon>Bacteria</taxon>
        <taxon>Bacillati</taxon>
        <taxon>Bacillota</taxon>
        <taxon>Bacilli</taxon>
        <taxon>Lactobacillales</taxon>
        <taxon>Lactobacillaceae</taxon>
        <taxon>Secundilactobacillus</taxon>
    </lineage>
</organism>
<protein>
    <recommendedName>
        <fullName evidence="3">Mga helix-turn-helix domain-containing protein</fullName>
    </recommendedName>
</protein>
<comment type="caution">
    <text evidence="1">The sequence shown here is derived from an EMBL/GenBank/DDBJ whole genome shotgun (WGS) entry which is preliminary data.</text>
</comment>
<proteinExistence type="predicted"/>
<dbReference type="EMBL" id="JAAXLJ010000028">
    <property type="protein sequence ID" value="NLR19503.1"/>
    <property type="molecule type" value="Genomic_DNA"/>
</dbReference>
<keyword evidence="2" id="KW-1185">Reference proteome</keyword>
<sequence length="493" mass="57011">MDYLAFLEKNEHCKLDILGLLAKDEKHRVQTKEILDNLSITAYKLNKLCKELIEDLQQIDQCHCQLKLDGSSLVCEDADYSIYQQLQLSYLKQSIRFQIFEYEYLDQQKETRQKFLHDHYLSQSKFYSERAKVEAILEKQALVKAQPANINMHPELIDRIKITNVYYYFFNGIDDPFPELNNQASRFYNFLAMTFGLSMTPSKQLKLRMFFQIQAKRLAARKFMNIRNIVTLEQDERIDLLKEFYLKNVKHSDESDTDSELSYLLLFLRSQHILDSVPVKLSNQVQQYFVRGSQQFGQVLGQTPVIDQTKFMATDQQNIADSLSELTIWLIVFDYFQLTETHSAGQPHVMMSFPALTALGKKLVKAAVKNFDLQLSNGMFSALLKSYVRLLVDHVPSDLIQDNVTICVDFAQNAVPMEYFSKLLTANLGGGVILTDQLSSDVDIYLSDIFVSSIRDIPQVTWLDPLKTSNWEELRQTITEVKQSKLERSLAAS</sequence>
<evidence type="ECO:0000313" key="2">
    <source>
        <dbReference type="Proteomes" id="UP000763447"/>
    </source>
</evidence>
<reference evidence="1 2" key="1">
    <citation type="submission" date="2020-04" db="EMBL/GenBank/DDBJ databases">
        <title>A novel species of genus Lactobacillus that was isolated from fermented food Zha-chili.</title>
        <authorList>
            <person name="Zhang Z."/>
        </authorList>
    </citation>
    <scope>NUCLEOTIDE SEQUENCE [LARGE SCALE GENOMIC DNA]</scope>
    <source>
        <strain evidence="2">HBUAS51383</strain>
    </source>
</reference>
<evidence type="ECO:0008006" key="3">
    <source>
        <dbReference type="Google" id="ProtNLM"/>
    </source>
</evidence>
<gene>
    <name evidence="1" type="ORF">HC026_11420</name>
</gene>
<evidence type="ECO:0000313" key="1">
    <source>
        <dbReference type="EMBL" id="NLR19503.1"/>
    </source>
</evidence>
<dbReference type="Proteomes" id="UP000763447">
    <property type="component" value="Unassembled WGS sequence"/>
</dbReference>
<accession>A0ABX1L2T4</accession>
<name>A0ABX1L2T4_9LACO</name>
<dbReference type="RefSeq" id="WP_168926059.1">
    <property type="nucleotide sequence ID" value="NZ_JAAXLJ010000028.1"/>
</dbReference>